<keyword evidence="4" id="KW-0808">Transferase</keyword>
<dbReference type="EMBL" id="VAFM01000001">
    <property type="protein sequence ID" value="TKW61354.1"/>
    <property type="molecule type" value="Genomic_DNA"/>
</dbReference>
<keyword evidence="4" id="KW-0489">Methyltransferase</keyword>
<organism evidence="4 5">
    <name type="scientific">Blastochloris viridis</name>
    <name type="common">Rhodopseudomonas viridis</name>
    <dbReference type="NCBI Taxonomy" id="1079"/>
    <lineage>
        <taxon>Bacteria</taxon>
        <taxon>Pseudomonadati</taxon>
        <taxon>Pseudomonadota</taxon>
        <taxon>Alphaproteobacteria</taxon>
        <taxon>Hyphomicrobiales</taxon>
        <taxon>Blastochloridaceae</taxon>
        <taxon>Blastochloris</taxon>
    </lineage>
</organism>
<proteinExistence type="inferred from homology"/>
<evidence type="ECO:0000313" key="5">
    <source>
        <dbReference type="Proteomes" id="UP000320948"/>
    </source>
</evidence>
<accession>A0A6N4REA3</accession>
<dbReference type="InterPro" id="IPR000682">
    <property type="entry name" value="PCMT"/>
</dbReference>
<evidence type="ECO:0000313" key="4">
    <source>
        <dbReference type="EMBL" id="TKW61354.1"/>
    </source>
</evidence>
<dbReference type="CDD" id="cd02440">
    <property type="entry name" value="AdoMet_MTases"/>
    <property type="match status" value="1"/>
</dbReference>
<evidence type="ECO:0000256" key="1">
    <source>
        <dbReference type="ARBA" id="ARBA00005369"/>
    </source>
</evidence>
<dbReference type="PANTHER" id="PTHR11579">
    <property type="entry name" value="PROTEIN-L-ISOASPARTATE O-METHYLTRANSFERASE"/>
    <property type="match status" value="1"/>
</dbReference>
<dbReference type="AlphaFoldDB" id="A0A6N4REA3"/>
<dbReference type="InterPro" id="IPR029063">
    <property type="entry name" value="SAM-dependent_MTases_sf"/>
</dbReference>
<comment type="similarity">
    <text evidence="1">Belongs to the methyltransferase superfamily. L-isoaspartyl/D-aspartyl protein methyltransferase family.</text>
</comment>
<protein>
    <recommendedName>
        <fullName evidence="2">Protein-L-isoaspartate O-methyltransferase</fullName>
    </recommendedName>
    <alternativeName>
        <fullName evidence="3">Protein L-isoaspartyl methyltransferase</fullName>
    </alternativeName>
</protein>
<sequence>MANLCGHAGSPAGTFATLAEVTVMAGGASPLNYGYGHLAEAAKSASLPPMNISSDSFQTQRTNMVEGQLRPNKVNQRPVLARFAAVPRESYVSNSASAYLDQPATIAAGRESYSPLVAARLVQELNVQPSDKVLVVACGTGYTTSIIAPLCASVVAVEDDATLAKQAEANFALEGHTNIKLEIDNPTHGFQSGAPYDIILIDAPFAELHGSLVSQLAEGGRLGGVRIGTDGLPEATIFTKHGNSLVAEVLFETKGTVHPAFTVSDKFVF</sequence>
<reference evidence="4 5" key="1">
    <citation type="journal article" date="2017" name="Nat. Commun.">
        <title>In situ click chemistry generation of cyclooxygenase-2 inhibitors.</title>
        <authorList>
            <person name="Bhardwaj A."/>
            <person name="Kaur J."/>
            <person name="Wuest M."/>
            <person name="Wuest F."/>
        </authorList>
    </citation>
    <scope>NUCLEOTIDE SEQUENCE [LARGE SCALE GENOMIC DNA]</scope>
    <source>
        <strain evidence="4">S2_018_000_R2_106</strain>
    </source>
</reference>
<gene>
    <name evidence="4" type="ORF">DI628_01635</name>
</gene>
<dbReference type="Pfam" id="PF01135">
    <property type="entry name" value="PCMT"/>
    <property type="match status" value="1"/>
</dbReference>
<name>A0A6N4REA3_BLAVI</name>
<dbReference type="Gene3D" id="3.40.50.150">
    <property type="entry name" value="Vaccinia Virus protein VP39"/>
    <property type="match status" value="1"/>
</dbReference>
<dbReference type="GO" id="GO:0032259">
    <property type="term" value="P:methylation"/>
    <property type="evidence" value="ECO:0007669"/>
    <property type="project" value="UniProtKB-KW"/>
</dbReference>
<comment type="caution">
    <text evidence="4">The sequence shown here is derived from an EMBL/GenBank/DDBJ whole genome shotgun (WGS) entry which is preliminary data.</text>
</comment>
<evidence type="ECO:0000256" key="2">
    <source>
        <dbReference type="ARBA" id="ARBA00013346"/>
    </source>
</evidence>
<dbReference type="SUPFAM" id="SSF53335">
    <property type="entry name" value="S-adenosyl-L-methionine-dependent methyltransferases"/>
    <property type="match status" value="1"/>
</dbReference>
<dbReference type="GO" id="GO:0005737">
    <property type="term" value="C:cytoplasm"/>
    <property type="evidence" value="ECO:0007669"/>
    <property type="project" value="TreeGrafter"/>
</dbReference>
<dbReference type="GO" id="GO:0004719">
    <property type="term" value="F:protein-L-isoaspartate (D-aspartate) O-methyltransferase activity"/>
    <property type="evidence" value="ECO:0007669"/>
    <property type="project" value="InterPro"/>
</dbReference>
<dbReference type="Proteomes" id="UP000320948">
    <property type="component" value="Unassembled WGS sequence"/>
</dbReference>
<evidence type="ECO:0000256" key="3">
    <source>
        <dbReference type="ARBA" id="ARBA00030757"/>
    </source>
</evidence>
<dbReference type="PANTHER" id="PTHR11579:SF18">
    <property type="entry name" value="PROTEIN-L-ISOASPARTATE O-METHYLTRANSFERASE"/>
    <property type="match status" value="1"/>
</dbReference>